<dbReference type="GO" id="GO:0016323">
    <property type="term" value="C:basolateral plasma membrane"/>
    <property type="evidence" value="ECO:0007669"/>
    <property type="project" value="TreeGrafter"/>
</dbReference>
<dbReference type="PANTHER" id="PTHR11388:SF95">
    <property type="entry name" value="SOLUTE CARRIER ORGANIC ANION TRANSPORTER FAMILY MEMBER 6A1"/>
    <property type="match status" value="1"/>
</dbReference>
<dbReference type="OrthoDB" id="5062115at2759"/>
<dbReference type="FunFam" id="1.20.1250.20:FF:000363">
    <property type="entry name" value="Solute carrier organic anion transporter family member"/>
    <property type="match status" value="1"/>
</dbReference>
<keyword evidence="9" id="KW-0325">Glycoprotein</keyword>
<keyword evidence="7 10" id="KW-0472">Membrane</keyword>
<dbReference type="Pfam" id="PF07648">
    <property type="entry name" value="Kazal_2"/>
    <property type="match status" value="1"/>
</dbReference>
<dbReference type="SUPFAM" id="SSF100895">
    <property type="entry name" value="Kazal-type serine protease inhibitors"/>
    <property type="match status" value="1"/>
</dbReference>
<evidence type="ECO:0000256" key="11">
    <source>
        <dbReference type="SAM" id="MobiDB-lite"/>
    </source>
</evidence>
<feature type="transmembrane region" description="Helical" evidence="10">
    <location>
        <begin position="134"/>
        <end position="155"/>
    </location>
</feature>
<sequence>MDKALVDAEPKATQAQRPESTTPRESRKAKKRPQRLLTVPASLIKLRSFSKEGNEVEAPLPARKKRRERKESSEGSCGWGCVVIPICQRFNNIYCFLIFYCILVTSQGIVFGLIDLSIDSFEKDNQLKTIESLMLSLGYDISSCLVVVFVAYYGGRGKILRWITASSFLIGFGSLLFAFPYFSGEKLPLNVETEDICQKMKIIRTCGKTSSSFKSKYVSFFILGQFVQGIAGIPLYVLGVVFLENNVAAHSSGTYLGILEASEIFGYALSYATGASVIKASKNSTSEENVEDSRDNLYWLKTWWIHFVFVSLIAWSALIPLSCFPNNVRGTAKIKAGKRKQPKDQEFGTSIKDLFATVWVLMKNSALVCLSLSRASDSLVMIGVSEFLPIYIENQFMLTRSDATTLAGLVLIPAGAVGHLLGGVIVSKLQMSYKGLMKFMIVTSAISLVLLAFIIFVRCDPIPFAGISEDYGGTGQLGNLTAPCNSHCGCSSTVYSAICGRDDIGYFSPCFAGCTNFKALGNQKAYYNCSCIKEGLTTSDGQGDFIDARRGTCDAKCYKLPLFIVFVFSTIVFAAFSGVPNILAIVRIVSDKQRAMALGMAYVILRIFGSIPGPLVFKIIRETSCIFRDVGRCGNLGSCWIYNRTKMAYLLVGVCFLCKVFTIFFTAIALRLQKHLPKENSEILPTLVKHLKVKKREKSDL</sequence>
<evidence type="ECO:0000259" key="12">
    <source>
        <dbReference type="PROSITE" id="PS51465"/>
    </source>
</evidence>
<reference evidence="13" key="3">
    <citation type="submission" date="2025-09" db="UniProtKB">
        <authorList>
            <consortium name="Ensembl"/>
        </authorList>
    </citation>
    <scope>IDENTIFICATION</scope>
</reference>
<keyword evidence="6 10" id="KW-1133">Transmembrane helix</keyword>
<accession>A0A9L0K554</accession>
<evidence type="ECO:0000256" key="2">
    <source>
        <dbReference type="ARBA" id="ARBA00009657"/>
    </source>
</evidence>
<dbReference type="PROSITE" id="PS51465">
    <property type="entry name" value="KAZAL_2"/>
    <property type="match status" value="1"/>
</dbReference>
<evidence type="ECO:0000256" key="10">
    <source>
        <dbReference type="RuleBase" id="RU362056"/>
    </source>
</evidence>
<keyword evidence="14" id="KW-1185">Reference proteome</keyword>
<feature type="transmembrane region" description="Helical" evidence="10">
    <location>
        <begin position="560"/>
        <end position="583"/>
    </location>
</feature>
<feature type="transmembrane region" description="Helical" evidence="10">
    <location>
        <begin position="93"/>
        <end position="114"/>
    </location>
</feature>
<keyword evidence="5 10" id="KW-0812">Transmembrane</keyword>
<feature type="region of interest" description="Disordered" evidence="11">
    <location>
        <begin position="1"/>
        <end position="36"/>
    </location>
</feature>
<dbReference type="Gene3D" id="1.20.1250.20">
    <property type="entry name" value="MFS general substrate transporter like domains"/>
    <property type="match status" value="1"/>
</dbReference>
<evidence type="ECO:0000256" key="3">
    <source>
        <dbReference type="ARBA" id="ARBA00022448"/>
    </source>
</evidence>
<dbReference type="InterPro" id="IPR036259">
    <property type="entry name" value="MFS_trans_sf"/>
</dbReference>
<feature type="transmembrane region" description="Helical" evidence="10">
    <location>
        <begin position="162"/>
        <end position="182"/>
    </location>
</feature>
<feature type="transmembrane region" description="Helical" evidence="10">
    <location>
        <begin position="217"/>
        <end position="243"/>
    </location>
</feature>
<dbReference type="NCBIfam" id="TIGR00805">
    <property type="entry name" value="oat"/>
    <property type="match status" value="1"/>
</dbReference>
<dbReference type="CTD" id="133482"/>
<feature type="transmembrane region" description="Helical" evidence="10">
    <location>
        <begin position="439"/>
        <end position="457"/>
    </location>
</feature>
<dbReference type="KEGG" id="eai:106831161"/>
<feature type="domain" description="Kazal-like" evidence="12">
    <location>
        <begin position="478"/>
        <end position="533"/>
    </location>
</feature>
<feature type="transmembrane region" description="Helical" evidence="10">
    <location>
        <begin position="255"/>
        <end position="278"/>
    </location>
</feature>
<evidence type="ECO:0000256" key="6">
    <source>
        <dbReference type="ARBA" id="ARBA00022989"/>
    </source>
</evidence>
<feature type="compositionally biased region" description="Polar residues" evidence="11">
    <location>
        <begin position="13"/>
        <end position="23"/>
    </location>
</feature>
<dbReference type="Proteomes" id="UP000694387">
    <property type="component" value="Chromosome 11"/>
</dbReference>
<protein>
    <recommendedName>
        <fullName evidence="10">Solute carrier organic anion transporter family member</fullName>
    </recommendedName>
</protein>
<dbReference type="Pfam" id="PF03137">
    <property type="entry name" value="OATP"/>
    <property type="match status" value="1"/>
</dbReference>
<keyword evidence="10" id="KW-0406">Ion transport</keyword>
<feature type="transmembrane region" description="Helical" evidence="10">
    <location>
        <begin position="303"/>
        <end position="324"/>
    </location>
</feature>
<evidence type="ECO:0000256" key="5">
    <source>
        <dbReference type="ARBA" id="ARBA00022692"/>
    </source>
</evidence>
<keyword evidence="4" id="KW-1003">Cell membrane</keyword>
<evidence type="ECO:0000313" key="13">
    <source>
        <dbReference type="Ensembl" id="ENSEASP00005057487.1"/>
    </source>
</evidence>
<reference evidence="13 14" key="1">
    <citation type="journal article" date="2020" name="Nat. Commun.">
        <title>Donkey genomes provide new insights into domestication and selection for coat color.</title>
        <authorList>
            <person name="Wang"/>
            <person name="C."/>
            <person name="Li"/>
            <person name="H."/>
            <person name="Guo"/>
            <person name="Y."/>
            <person name="Huang"/>
            <person name="J."/>
            <person name="Sun"/>
            <person name="Y."/>
            <person name="Min"/>
            <person name="J."/>
            <person name="Wang"/>
            <person name="J."/>
            <person name="Fang"/>
            <person name="X."/>
            <person name="Zhao"/>
            <person name="Z."/>
            <person name="Wang"/>
            <person name="S."/>
            <person name="Zhang"/>
            <person name="Y."/>
            <person name="Liu"/>
            <person name="Q."/>
            <person name="Jiang"/>
            <person name="Q."/>
            <person name="Wang"/>
            <person name="X."/>
            <person name="Guo"/>
            <person name="Y."/>
            <person name="Yang"/>
            <person name="C."/>
            <person name="Wang"/>
            <person name="Y."/>
            <person name="Tian"/>
            <person name="F."/>
            <person name="Zhuang"/>
            <person name="G."/>
            <person name="Fan"/>
            <person name="Y."/>
            <person name="Gao"/>
            <person name="Q."/>
            <person name="Li"/>
            <person name="Y."/>
            <person name="Ju"/>
            <person name="Z."/>
            <person name="Li"/>
            <person name="J."/>
            <person name="Li"/>
            <person name="R."/>
            <person name="Hou"/>
            <person name="M."/>
            <person name="Yang"/>
            <person name="G."/>
            <person name="Liu"/>
            <person name="G."/>
            <person name="Liu"/>
            <person name="W."/>
            <person name="Guo"/>
            <person name="J."/>
            <person name="Pan"/>
            <person name="S."/>
            <person name="Fan"/>
            <person name="G."/>
            <person name="Zhang"/>
            <person name="W."/>
            <person name="Zhang"/>
            <person name="R."/>
            <person name="Yu"/>
            <person name="J."/>
            <person name="Zhang"/>
            <person name="X."/>
            <person name="Yin"/>
            <person name="Q."/>
            <person name="Ji"/>
            <person name="C."/>
            <person name="Jin"/>
            <person name="Y."/>
            <person name="Yue"/>
            <person name="G."/>
            <person name="Liu"/>
            <person name="M."/>
            <person name="Xu"/>
            <person name="J."/>
            <person name="Liu"/>
            <person name="S."/>
            <person name="Jordana"/>
            <person name="J."/>
            <person name="Noce"/>
            <person name="A."/>
            <person name="Amills"/>
            <person name="M."/>
            <person name="Wu"/>
            <person name="D.D."/>
            <person name="Li"/>
            <person name="S."/>
            <person name="Zhou"/>
            <person name="X. and Zhong"/>
            <person name="J."/>
        </authorList>
    </citation>
    <scope>NUCLEOTIDE SEQUENCE [LARGE SCALE GENOMIC DNA]</scope>
</reference>
<dbReference type="GO" id="GO:0006811">
    <property type="term" value="P:monoatomic ion transport"/>
    <property type="evidence" value="ECO:0007669"/>
    <property type="project" value="UniProtKB-KW"/>
</dbReference>
<evidence type="ECO:0000256" key="1">
    <source>
        <dbReference type="ARBA" id="ARBA00004651"/>
    </source>
</evidence>
<keyword evidence="3 10" id="KW-0813">Transport</keyword>
<dbReference type="SUPFAM" id="SSF103473">
    <property type="entry name" value="MFS general substrate transporter"/>
    <property type="match status" value="1"/>
</dbReference>
<proteinExistence type="inferred from homology"/>
<dbReference type="Ensembl" id="ENSEAST00005061843.1">
    <property type="protein sequence ID" value="ENSEASP00005057487.1"/>
    <property type="gene ID" value="ENSEASG00005033983.1"/>
</dbReference>
<comment type="subcellular location">
    <subcellularLocation>
        <location evidence="1 10">Cell membrane</location>
        <topology evidence="1 10">Multi-pass membrane protein</topology>
    </subcellularLocation>
</comment>
<organism evidence="13 14">
    <name type="scientific">Equus asinus</name>
    <name type="common">Donkey</name>
    <name type="synonym">Equus africanus asinus</name>
    <dbReference type="NCBI Taxonomy" id="9793"/>
    <lineage>
        <taxon>Eukaryota</taxon>
        <taxon>Metazoa</taxon>
        <taxon>Chordata</taxon>
        <taxon>Craniata</taxon>
        <taxon>Vertebrata</taxon>
        <taxon>Euteleostomi</taxon>
        <taxon>Mammalia</taxon>
        <taxon>Eutheria</taxon>
        <taxon>Laurasiatheria</taxon>
        <taxon>Perissodactyla</taxon>
        <taxon>Equidae</taxon>
        <taxon>Equus</taxon>
    </lineage>
</organism>
<dbReference type="GeneTree" id="ENSGT01150000286985"/>
<dbReference type="PANTHER" id="PTHR11388">
    <property type="entry name" value="ORGANIC ANION TRANSPORTER"/>
    <property type="match status" value="1"/>
</dbReference>
<evidence type="ECO:0000256" key="7">
    <source>
        <dbReference type="ARBA" id="ARBA00023136"/>
    </source>
</evidence>
<gene>
    <name evidence="13" type="primary">SLCO6A1</name>
</gene>
<feature type="transmembrane region" description="Helical" evidence="10">
    <location>
        <begin position="404"/>
        <end position="427"/>
    </location>
</feature>
<feature type="transmembrane region" description="Helical" evidence="10">
    <location>
        <begin position="647"/>
        <end position="670"/>
    </location>
</feature>
<feature type="compositionally biased region" description="Basic and acidic residues" evidence="11">
    <location>
        <begin position="1"/>
        <end position="10"/>
    </location>
</feature>
<comment type="similarity">
    <text evidence="2 10">Belongs to the organo anion transporter (TC 2.A.60) family.</text>
</comment>
<evidence type="ECO:0000256" key="9">
    <source>
        <dbReference type="ARBA" id="ARBA00023180"/>
    </source>
</evidence>
<reference evidence="13" key="2">
    <citation type="submission" date="2025-08" db="UniProtKB">
        <authorList>
            <consortium name="Ensembl"/>
        </authorList>
    </citation>
    <scope>IDENTIFICATION</scope>
</reference>
<dbReference type="GO" id="GO:0015347">
    <property type="term" value="F:sodium-independent organic anion transmembrane transporter activity"/>
    <property type="evidence" value="ECO:0007669"/>
    <property type="project" value="TreeGrafter"/>
</dbReference>
<dbReference type="GO" id="GO:0043252">
    <property type="term" value="P:sodium-independent organic anion transport"/>
    <property type="evidence" value="ECO:0007669"/>
    <property type="project" value="TreeGrafter"/>
</dbReference>
<dbReference type="FunFam" id="1.20.1250.20:FF:000384">
    <property type="entry name" value="Solute carrier organic anion transporter family member"/>
    <property type="match status" value="1"/>
</dbReference>
<feature type="transmembrane region" description="Helical" evidence="10">
    <location>
        <begin position="595"/>
        <end position="617"/>
    </location>
</feature>
<dbReference type="InterPro" id="IPR002350">
    <property type="entry name" value="Kazal_dom"/>
</dbReference>
<evidence type="ECO:0000256" key="8">
    <source>
        <dbReference type="ARBA" id="ARBA00023157"/>
    </source>
</evidence>
<comment type="caution">
    <text evidence="10">Lacks conserved residue(s) required for the propagation of feature annotation.</text>
</comment>
<name>A0A9L0K554_EQUAS</name>
<dbReference type="AlphaFoldDB" id="A0A9L0K554"/>
<dbReference type="GeneID" id="106831161"/>
<dbReference type="InterPro" id="IPR004156">
    <property type="entry name" value="OATP"/>
</dbReference>
<evidence type="ECO:0000313" key="14">
    <source>
        <dbReference type="Proteomes" id="UP000694387"/>
    </source>
</evidence>
<dbReference type="InterPro" id="IPR036058">
    <property type="entry name" value="Kazal_dom_sf"/>
</dbReference>
<evidence type="ECO:0000256" key="4">
    <source>
        <dbReference type="ARBA" id="ARBA00022475"/>
    </source>
</evidence>
<keyword evidence="8" id="KW-1015">Disulfide bond</keyword>